<evidence type="ECO:0000256" key="5">
    <source>
        <dbReference type="PIRSR" id="PIRSR602401-1"/>
    </source>
</evidence>
<dbReference type="Pfam" id="PF00067">
    <property type="entry name" value="p450"/>
    <property type="match status" value="1"/>
</dbReference>
<dbReference type="Gene3D" id="1.10.630.10">
    <property type="entry name" value="Cytochrome P450"/>
    <property type="match status" value="1"/>
</dbReference>
<keyword evidence="3" id="KW-0560">Oxidoreductase</keyword>
<name>A0AA38RFA2_9PEZI</name>
<comment type="caution">
    <text evidence="6">The sequence shown here is derived from an EMBL/GenBank/DDBJ whole genome shotgun (WGS) entry which is preliminary data.</text>
</comment>
<dbReference type="PRINTS" id="PR00385">
    <property type="entry name" value="P450"/>
</dbReference>
<dbReference type="GO" id="GO:0004497">
    <property type="term" value="F:monooxygenase activity"/>
    <property type="evidence" value="ECO:0007669"/>
    <property type="project" value="InterPro"/>
</dbReference>
<sequence>MATGLLVLLLFAILAGIGLYRRITGAKLPPGTRPLPGPRGLPFIGRVHDVPSQLSWLKFFEWSKVYGPIYQMEIFGTVHVWISSEKIAHDLLSKRAPIYSDRPTIPNLPDNRTSGDYLALMGRNDLWKRQRRLCQHLMNASAAASLHDYPARERGRFLYLMMREPANYLEWVEQFTSRTVSRLAWGSPHPAAVLRKTTLGLLETISPSGALPNVVSWLALVPEALSPWKRRERARHRVEERLLSGNVEFVRRMMDEGQAEPSFTRTFLQTAKGGGDGKLSAEEVADATHVVGIMAIAGALTIGSPIQSYILAMCHYPQWQARLQQEIDGVLGGRCPEWADKEKLPLLRAVVKEVLRWRPPVPTGIPHALEKDDKYEGYHIPAGATVHALEWGITRDEHIYPDPETFNPDRWLLPSYPTTYRSPLTLYPNLQGYSQFGFGRRTCQGLPIVEQDLFLTMGGLAWALSLTKKRRADGTEVPVHWDDYTPLLIAKPVRFEFDAAVRGEERRRAVEEMLGEDTLCDDDGEGVDGKEFSMRPALSPVKEEVVRGFGRPRKGSIVSVDEGSGLHHSVHAEKRKASSASGLWTESLLVAQGPMIVR</sequence>
<protein>
    <submittedName>
        <fullName evidence="6">Cytochrome P450</fullName>
    </submittedName>
</protein>
<comment type="cofactor">
    <cofactor evidence="5">
        <name>heme</name>
        <dbReference type="ChEBI" id="CHEBI:30413"/>
    </cofactor>
</comment>
<keyword evidence="2 5" id="KW-0479">Metal-binding</keyword>
<dbReference type="InterPro" id="IPR001128">
    <property type="entry name" value="Cyt_P450"/>
</dbReference>
<dbReference type="GO" id="GO:0016705">
    <property type="term" value="F:oxidoreductase activity, acting on paired donors, with incorporation or reduction of molecular oxygen"/>
    <property type="evidence" value="ECO:0007669"/>
    <property type="project" value="InterPro"/>
</dbReference>
<dbReference type="GO" id="GO:0020037">
    <property type="term" value="F:heme binding"/>
    <property type="evidence" value="ECO:0007669"/>
    <property type="project" value="InterPro"/>
</dbReference>
<dbReference type="SUPFAM" id="SSF48264">
    <property type="entry name" value="Cytochrome P450"/>
    <property type="match status" value="1"/>
</dbReference>
<evidence type="ECO:0000313" key="6">
    <source>
        <dbReference type="EMBL" id="KAJ9134386.1"/>
    </source>
</evidence>
<evidence type="ECO:0000256" key="4">
    <source>
        <dbReference type="ARBA" id="ARBA00023004"/>
    </source>
</evidence>
<feature type="binding site" description="axial binding residue" evidence="5">
    <location>
        <position position="443"/>
    </location>
    <ligand>
        <name>heme</name>
        <dbReference type="ChEBI" id="CHEBI:30413"/>
    </ligand>
    <ligandPart>
        <name>Fe</name>
        <dbReference type="ChEBI" id="CHEBI:18248"/>
    </ligandPart>
</feature>
<dbReference type="AlphaFoldDB" id="A0AA38RFA2"/>
<accession>A0AA38RFA2</accession>
<dbReference type="PANTHER" id="PTHR46300:SF8">
    <property type="entry name" value="CYTOCHROME P450 2E1"/>
    <property type="match status" value="1"/>
</dbReference>
<proteinExistence type="inferred from homology"/>
<dbReference type="InterPro" id="IPR036396">
    <property type="entry name" value="Cyt_P450_sf"/>
</dbReference>
<dbReference type="GO" id="GO:0005506">
    <property type="term" value="F:iron ion binding"/>
    <property type="evidence" value="ECO:0007669"/>
    <property type="project" value="InterPro"/>
</dbReference>
<dbReference type="PANTHER" id="PTHR46300">
    <property type="entry name" value="P450, PUTATIVE (EUROFUNG)-RELATED-RELATED"/>
    <property type="match status" value="1"/>
</dbReference>
<keyword evidence="7" id="KW-1185">Reference proteome</keyword>
<dbReference type="InterPro" id="IPR050364">
    <property type="entry name" value="Cytochrome_P450_fung"/>
</dbReference>
<evidence type="ECO:0000256" key="2">
    <source>
        <dbReference type="ARBA" id="ARBA00022723"/>
    </source>
</evidence>
<dbReference type="Proteomes" id="UP001174691">
    <property type="component" value="Unassembled WGS sequence"/>
</dbReference>
<keyword evidence="4 5" id="KW-0408">Iron</keyword>
<evidence type="ECO:0000256" key="3">
    <source>
        <dbReference type="ARBA" id="ARBA00023002"/>
    </source>
</evidence>
<evidence type="ECO:0000313" key="7">
    <source>
        <dbReference type="Proteomes" id="UP001174691"/>
    </source>
</evidence>
<dbReference type="PRINTS" id="PR00463">
    <property type="entry name" value="EP450I"/>
</dbReference>
<gene>
    <name evidence="6" type="ORF">NKR19_g8703</name>
</gene>
<organism evidence="6 7">
    <name type="scientific">Coniochaeta hoffmannii</name>
    <dbReference type="NCBI Taxonomy" id="91930"/>
    <lineage>
        <taxon>Eukaryota</taxon>
        <taxon>Fungi</taxon>
        <taxon>Dikarya</taxon>
        <taxon>Ascomycota</taxon>
        <taxon>Pezizomycotina</taxon>
        <taxon>Sordariomycetes</taxon>
        <taxon>Sordariomycetidae</taxon>
        <taxon>Coniochaetales</taxon>
        <taxon>Coniochaetaceae</taxon>
        <taxon>Coniochaeta</taxon>
    </lineage>
</organism>
<reference evidence="6" key="1">
    <citation type="submission" date="2022-07" db="EMBL/GenBank/DDBJ databases">
        <title>Fungi with potential for degradation of polypropylene.</title>
        <authorList>
            <person name="Gostincar C."/>
        </authorList>
    </citation>
    <scope>NUCLEOTIDE SEQUENCE</scope>
    <source>
        <strain evidence="6">EXF-13287</strain>
    </source>
</reference>
<comment type="similarity">
    <text evidence="1">Belongs to the cytochrome P450 family.</text>
</comment>
<keyword evidence="5" id="KW-0349">Heme</keyword>
<dbReference type="EMBL" id="JANBVN010000184">
    <property type="protein sequence ID" value="KAJ9134386.1"/>
    <property type="molecule type" value="Genomic_DNA"/>
</dbReference>
<evidence type="ECO:0000256" key="1">
    <source>
        <dbReference type="ARBA" id="ARBA00010617"/>
    </source>
</evidence>
<dbReference type="CDD" id="cd11065">
    <property type="entry name" value="CYP64-like"/>
    <property type="match status" value="1"/>
</dbReference>
<dbReference type="InterPro" id="IPR002401">
    <property type="entry name" value="Cyt_P450_E_grp-I"/>
</dbReference>